<dbReference type="Proteomes" id="UP000297703">
    <property type="component" value="Unassembled WGS sequence"/>
</dbReference>
<name>A0A4D9EB42_9SAUR</name>
<dbReference type="PANTHER" id="PTHR31594">
    <property type="entry name" value="AIG1-TYPE G DOMAIN-CONTAINING PROTEIN"/>
    <property type="match status" value="1"/>
</dbReference>
<keyword evidence="1" id="KW-0547">Nucleotide-binding</keyword>
<dbReference type="PROSITE" id="PS50853">
    <property type="entry name" value="FN3"/>
    <property type="match status" value="2"/>
</dbReference>
<dbReference type="Pfam" id="PF00041">
    <property type="entry name" value="fn3"/>
    <property type="match status" value="2"/>
</dbReference>
<dbReference type="InterPro" id="IPR036116">
    <property type="entry name" value="FN3_sf"/>
</dbReference>
<dbReference type="Pfam" id="PF18078">
    <property type="entry name" value="Thioredoxin_11"/>
    <property type="match status" value="1"/>
</dbReference>
<reference evidence="4 5" key="1">
    <citation type="submission" date="2019-04" db="EMBL/GenBank/DDBJ databases">
        <title>Draft genome of the big-headed turtle Platysternon megacephalum.</title>
        <authorList>
            <person name="Gong S."/>
        </authorList>
    </citation>
    <scope>NUCLEOTIDE SEQUENCE [LARGE SCALE GENOMIC DNA]</scope>
    <source>
        <strain evidence="4">DO16091913</strain>
        <tissue evidence="4">Muscle</tissue>
    </source>
</reference>
<comment type="caution">
    <text evidence="4">The sequence shown here is derived from an EMBL/GenBank/DDBJ whole genome shotgun (WGS) entry which is preliminary data.</text>
</comment>
<keyword evidence="5" id="KW-1185">Reference proteome</keyword>
<dbReference type="Pfam" id="PF21109">
    <property type="entry name" value="Stonustoxin_helical"/>
    <property type="match status" value="1"/>
</dbReference>
<dbReference type="FunFam" id="3.40.50.300:FF:002049">
    <property type="entry name" value="Si:ch73-170d6.2"/>
    <property type="match status" value="1"/>
</dbReference>
<dbReference type="InterPro" id="IPR052090">
    <property type="entry name" value="Cytolytic_pore-forming_toxin"/>
</dbReference>
<evidence type="ECO:0000256" key="2">
    <source>
        <dbReference type="SAM" id="Coils"/>
    </source>
</evidence>
<dbReference type="InterPro" id="IPR013783">
    <property type="entry name" value="Ig-like_fold"/>
</dbReference>
<dbReference type="OrthoDB" id="8954335at2759"/>
<gene>
    <name evidence="4" type="ORF">DR999_PMT11794</name>
</gene>
<dbReference type="SUPFAM" id="SSF52540">
    <property type="entry name" value="P-loop containing nucleoside triphosphate hydrolases"/>
    <property type="match status" value="1"/>
</dbReference>
<dbReference type="InterPro" id="IPR025662">
    <property type="entry name" value="Sigma_54_int_dom_ATP-bd_1"/>
</dbReference>
<sequence>MAGSADTIEMPALGRPFQLGMLYDCRRDSLIPGITLWGLEKLRMEVNTKPQPRTEFEIIPSDTIEEKANALNVTASLKASFLGGLVEVSGSAKYLNDTKKSKHQARVTLQYSAIARFEHLTMSHLGAENISYPAVFDQGTATHVVTAVLYGAQAFFVFDQEVSSSLNVQETQGKLQVMIKKIPQVSIEGERALKMDDRDKEQAEKLSCMFYGDFGLENNPVTYLDAMKTYSTLSKLLGDNREKAVPLRVWLYPLTKLDSRAAQLVREISIELIFDVQTSLEQLTELDMRCNDALKNRIASTFPEIKRKIQKFKDLCKQHKQTFQKQLARLLPFIRGGGEEEGALVDILTCKNRSPFNTQQLNEFLDKKEREMNFVNSYLSALKDVEVVSSRNKLDEIVLDPMNDFVVAFMFTSLHEEEPYLSDLKLYLQTQFMKNTQDPASASSVSEKSKLWFEYKERNQKARKSAKSISDFARVNKYNGKTRFIVASVPDEDNPGTSIYLYENGDLVSTNYEPPSKPFSLLTEGVRHDRVQLMFKSAAFGRDEISCYRVEYRIVGQENWTAVDTNNKQETFTVTGLCPNTMYQFQYTAVSKSGLNVSSDVSHPVKMLPTSPPGKPEKANVESSAIALTWESPRVIGDGVSIREYKVEYKEEAEGERHEQKDKWLERRTGKRTEFCKIDGLRPQMPHRFRVSAVYADGTVSHPGEEVSISTSGEELKVLVQDFCKTSTLIEKGQPSVYALPIEKPVFGSNATYLKYRLGKENLQIPNKVIMVMGETGSGKTTLINGMINYVLGVQWKDEFRFKLIHETAKRSQAESQTSEVTAYEVNYKKGFKVPYSLTIIDTPGFGDTRGIEQDKEVTRQIREFFSTAGAIDHIDTVCVIVQASLARLTHAQKYVFDSVLSIFGKDIKDNIQILITFADGQTPPVLEAIKTADVPCAKDADDIPIHFKFNNSTLFACNAGADEGSFNSDEMSWKMGAMSMKTFFESLLKLETRSLTLTQEVLRERKELETAVEGLQPQIKAGLMKLEELRKTQEALEQHKDDMEASKDFEYEVEKTVAVQKDISGTGNYLTNCQRCHYTCHYPCKIPNDDGKRGCAAIDQNTGYCRVCPGKCFWNVHFNQTYRWEYKVVKEKQTYAQLKEKYETASGQVLSTQNLVEKLSQEYTAVQEILIELIDKSSRSLQHLQAIALKPNPLSTPEYIDLMIMSEQQEQKPGYQERIKSLQGVREVAEIIRKIANNEALLPGEEDKDFPPNNPTTAPSMRELILLIYTASTTRQAAEITRSQGKLLLPAKL</sequence>
<keyword evidence="1" id="KW-0342">GTP-binding</keyword>
<feature type="domain" description="Fibronectin type-III" evidence="3">
    <location>
        <begin position="612"/>
        <end position="714"/>
    </location>
</feature>
<reference evidence="4 5" key="2">
    <citation type="submission" date="2019-04" db="EMBL/GenBank/DDBJ databases">
        <title>The genome sequence of big-headed turtle.</title>
        <authorList>
            <person name="Gong S."/>
        </authorList>
    </citation>
    <scope>NUCLEOTIDE SEQUENCE [LARGE SCALE GENOMIC DNA]</scope>
    <source>
        <strain evidence="4">DO16091913</strain>
        <tissue evidence="4">Muscle</tissue>
    </source>
</reference>
<dbReference type="InterPro" id="IPR027417">
    <property type="entry name" value="P-loop_NTPase"/>
</dbReference>
<dbReference type="SMART" id="SM00060">
    <property type="entry name" value="FN3"/>
    <property type="match status" value="2"/>
</dbReference>
<dbReference type="STRING" id="55544.A0A4D9EB42"/>
<evidence type="ECO:0000313" key="4">
    <source>
        <dbReference type="EMBL" id="TFK05525.1"/>
    </source>
</evidence>
<protein>
    <submittedName>
        <fullName evidence="4">Teneurin-2</fullName>
    </submittedName>
</protein>
<dbReference type="InterPro" id="IPR040581">
    <property type="entry name" value="Thioredoxin_11"/>
</dbReference>
<dbReference type="PANTHER" id="PTHR31594:SF16">
    <property type="entry name" value="SI:CH211-281L24.3"/>
    <property type="match status" value="1"/>
</dbReference>
<dbReference type="InterPro" id="IPR030379">
    <property type="entry name" value="G_SEPTIN_dom"/>
</dbReference>
<keyword evidence="2" id="KW-0175">Coiled coil</keyword>
<dbReference type="Pfam" id="PF00735">
    <property type="entry name" value="Septin"/>
    <property type="match status" value="1"/>
</dbReference>
<feature type="domain" description="Fibronectin type-III" evidence="3">
    <location>
        <begin position="514"/>
        <end position="610"/>
    </location>
</feature>
<dbReference type="InterPro" id="IPR056072">
    <property type="entry name" value="SNTX_MACPF/CDC-like_dom"/>
</dbReference>
<dbReference type="PROSITE" id="PS00675">
    <property type="entry name" value="SIGMA54_INTERACT_1"/>
    <property type="match status" value="1"/>
</dbReference>
<evidence type="ECO:0000259" key="3">
    <source>
        <dbReference type="PROSITE" id="PS50853"/>
    </source>
</evidence>
<dbReference type="EMBL" id="QXTE01000112">
    <property type="protein sequence ID" value="TFK05525.1"/>
    <property type="molecule type" value="Genomic_DNA"/>
</dbReference>
<evidence type="ECO:0000313" key="5">
    <source>
        <dbReference type="Proteomes" id="UP000297703"/>
    </source>
</evidence>
<feature type="coiled-coil region" evidence="2">
    <location>
        <begin position="1129"/>
        <end position="1177"/>
    </location>
</feature>
<comment type="similarity">
    <text evidence="1">Belongs to the TRAFAC class TrmE-Era-EngA-EngB-Septin-like GTPase superfamily. Septin GTPase family.</text>
</comment>
<evidence type="ECO:0000256" key="1">
    <source>
        <dbReference type="RuleBase" id="RU004560"/>
    </source>
</evidence>
<proteinExistence type="inferred from homology"/>
<dbReference type="Gene3D" id="2.60.40.10">
    <property type="entry name" value="Immunoglobulins"/>
    <property type="match status" value="2"/>
</dbReference>
<dbReference type="InterPro" id="IPR003961">
    <property type="entry name" value="FN3_dom"/>
</dbReference>
<dbReference type="Pfam" id="PF24674">
    <property type="entry name" value="MACPF_SNTX"/>
    <property type="match status" value="1"/>
</dbReference>
<dbReference type="InterPro" id="IPR048997">
    <property type="entry name" value="Stonustoxin-like_helical"/>
</dbReference>
<dbReference type="SUPFAM" id="SSF49265">
    <property type="entry name" value="Fibronectin type III"/>
    <property type="match status" value="1"/>
</dbReference>
<dbReference type="GO" id="GO:0005525">
    <property type="term" value="F:GTP binding"/>
    <property type="evidence" value="ECO:0007669"/>
    <property type="project" value="UniProtKB-KW"/>
</dbReference>
<accession>A0A4D9EB42</accession>
<dbReference type="Gene3D" id="3.40.50.300">
    <property type="entry name" value="P-loop containing nucleotide triphosphate hydrolases"/>
    <property type="match status" value="1"/>
</dbReference>
<organism evidence="4 5">
    <name type="scientific">Platysternon megacephalum</name>
    <name type="common">big-headed turtle</name>
    <dbReference type="NCBI Taxonomy" id="55544"/>
    <lineage>
        <taxon>Eukaryota</taxon>
        <taxon>Metazoa</taxon>
        <taxon>Chordata</taxon>
        <taxon>Craniata</taxon>
        <taxon>Vertebrata</taxon>
        <taxon>Euteleostomi</taxon>
        <taxon>Archelosauria</taxon>
        <taxon>Testudinata</taxon>
        <taxon>Testudines</taxon>
        <taxon>Cryptodira</taxon>
        <taxon>Durocryptodira</taxon>
        <taxon>Testudinoidea</taxon>
        <taxon>Platysternidae</taxon>
        <taxon>Platysternon</taxon>
    </lineage>
</organism>
<dbReference type="CDD" id="cd00063">
    <property type="entry name" value="FN3"/>
    <property type="match status" value="2"/>
</dbReference>